<dbReference type="InterPro" id="IPR011698">
    <property type="entry name" value="GATase_3"/>
</dbReference>
<comment type="domain">
    <text evidence="8">Comprises of two domains. The C-terminal domain contains the binding site for glutamine and catalyzes the hydrolysis of this substrate to glutamate and ammonia. The N-terminal domain is anticipated to bind ATP and cobyrinate and catalyzes the ultimate synthesis of the diamide product. The ammonia produced via the glutaminase domain is probably translocated to the adjacent domain via a molecular tunnel, where it reacts with an activated intermediate.</text>
</comment>
<dbReference type="EMBL" id="FWZU01000004">
    <property type="protein sequence ID" value="SMF27830.1"/>
    <property type="molecule type" value="Genomic_DNA"/>
</dbReference>
<feature type="domain" description="CobB/CobQ-like glutamine amidotransferase" evidence="10">
    <location>
        <begin position="246"/>
        <end position="438"/>
    </location>
</feature>
<dbReference type="GO" id="GO:0009236">
    <property type="term" value="P:cobalamin biosynthetic process"/>
    <property type="evidence" value="ECO:0007669"/>
    <property type="project" value="UniProtKB-UniRule"/>
</dbReference>
<comment type="cofactor">
    <cofactor evidence="1 8">
        <name>Mg(2+)</name>
        <dbReference type="ChEBI" id="CHEBI:18420"/>
    </cofactor>
</comment>
<protein>
    <recommendedName>
        <fullName evidence="8">Cobyrinate a,c-diamide synthase</fullName>
        <ecNumber evidence="8">6.3.5.11</ecNumber>
    </recommendedName>
    <alternativeName>
        <fullName evidence="8">Cobyrinic acid a,c-diamide synthetase</fullName>
    </alternativeName>
</protein>
<evidence type="ECO:0000256" key="1">
    <source>
        <dbReference type="ARBA" id="ARBA00001946"/>
    </source>
</evidence>
<organism evidence="11 12">
    <name type="scientific">Desulfovibrio gilichinskyi</name>
    <dbReference type="NCBI Taxonomy" id="1519643"/>
    <lineage>
        <taxon>Bacteria</taxon>
        <taxon>Pseudomonadati</taxon>
        <taxon>Thermodesulfobacteriota</taxon>
        <taxon>Desulfovibrionia</taxon>
        <taxon>Desulfovibrionales</taxon>
        <taxon>Desulfovibrionaceae</taxon>
        <taxon>Desulfovibrio</taxon>
    </lineage>
</organism>
<evidence type="ECO:0000256" key="4">
    <source>
        <dbReference type="ARBA" id="ARBA00022741"/>
    </source>
</evidence>
<comment type="catalytic activity">
    <reaction evidence="8">
        <text>cob(II)yrinate + 2 L-glutamine + 2 ATP + 2 H2O = cob(II)yrinate a,c diamide + 2 L-glutamate + 2 ADP + 2 phosphate + 2 H(+)</text>
        <dbReference type="Rhea" id="RHEA:26289"/>
        <dbReference type="ChEBI" id="CHEBI:15377"/>
        <dbReference type="ChEBI" id="CHEBI:15378"/>
        <dbReference type="ChEBI" id="CHEBI:29985"/>
        <dbReference type="ChEBI" id="CHEBI:30616"/>
        <dbReference type="ChEBI" id="CHEBI:43474"/>
        <dbReference type="ChEBI" id="CHEBI:58359"/>
        <dbReference type="ChEBI" id="CHEBI:58537"/>
        <dbReference type="ChEBI" id="CHEBI:58894"/>
        <dbReference type="ChEBI" id="CHEBI:456216"/>
        <dbReference type="EC" id="6.3.5.11"/>
    </reaction>
</comment>
<keyword evidence="2 8" id="KW-0169">Cobalamin biosynthesis</keyword>
<accession>A0A1X7E6D0</accession>
<dbReference type="STRING" id="1519643.SAMN06295933_2673"/>
<sequence length="458" mass="50136">MNSIKGFIVAGTHSGCGKTSVTLGLMAAFARKGLKVQPFKVGPDFIDPGHHSRAAGKTCHNLDGWMLSGEVLRDIFSRYSQDSDVCIVEGVMGLFDGFSALEETGSTAHLSKELNLPVILVVDARAMARSAAALIKGFSEFDPETAIAGVIFNRVGSESHAQTLQEAISLTDIPLVGCLPKRNEIETPSRHLGLITAEHLEDLEGKYSALADWVEEHLDLDTILEALPDIPMPPRFDELPMIPHTRIGIAQDEAFSFYYEENLRMLRYAGAELVPFSPINDKELPPDLSGLYLGGGYPELSAFDLAQNTRLRRAVAEFSKSGKPVYAECGGFMYLMESISKGDRVFPMCGVFPFRSTMKDRFQALGYKEIELSGDCILGKAGTAARGHEFHYSALADMPEDLNKCFLVHGKNGDIKAEGFLTEGNTLGSYIHLHFASNPDLAKNFVEACINFSKQEKI</sequence>
<dbReference type="PANTHER" id="PTHR43873">
    <property type="entry name" value="COBYRINATE A,C-DIAMIDE SYNTHASE"/>
    <property type="match status" value="1"/>
</dbReference>
<dbReference type="InterPro" id="IPR002586">
    <property type="entry name" value="CobQ/CobB/MinD/ParA_Nub-bd_dom"/>
</dbReference>
<dbReference type="EC" id="6.3.5.11" evidence="8"/>
<comment type="miscellaneous">
    <text evidence="8">The a and c carboxylates of cobyrinate are activated for nucleophilic attack via formation of a phosphorylated intermediate by ATP. CbiA catalyzes first the amidation of the c-carboxylate, and then that of the a-carboxylate.</text>
</comment>
<proteinExistence type="inferred from homology"/>
<evidence type="ECO:0000256" key="2">
    <source>
        <dbReference type="ARBA" id="ARBA00022573"/>
    </source>
</evidence>
<dbReference type="SUPFAM" id="SSF52540">
    <property type="entry name" value="P-loop containing nucleoside triphosphate hydrolases"/>
    <property type="match status" value="1"/>
</dbReference>
<evidence type="ECO:0000259" key="10">
    <source>
        <dbReference type="Pfam" id="PF07685"/>
    </source>
</evidence>
<dbReference type="NCBIfam" id="TIGR00379">
    <property type="entry name" value="cobB"/>
    <property type="match status" value="1"/>
</dbReference>
<dbReference type="InterPro" id="IPR029062">
    <property type="entry name" value="Class_I_gatase-like"/>
</dbReference>
<feature type="active site" description="Nucleophile" evidence="8">
    <location>
        <position position="329"/>
    </location>
</feature>
<keyword evidence="4 8" id="KW-0547">Nucleotide-binding</keyword>
<dbReference type="AlphaFoldDB" id="A0A1X7E6D0"/>
<evidence type="ECO:0000256" key="8">
    <source>
        <dbReference type="HAMAP-Rule" id="MF_00027"/>
    </source>
</evidence>
<dbReference type="GO" id="GO:0042242">
    <property type="term" value="F:cobyrinic acid a,c-diamide synthase activity"/>
    <property type="evidence" value="ECO:0007669"/>
    <property type="project" value="UniProtKB-UniRule"/>
</dbReference>
<reference evidence="12" key="1">
    <citation type="submission" date="2017-04" db="EMBL/GenBank/DDBJ databases">
        <authorList>
            <person name="Varghese N."/>
            <person name="Submissions S."/>
        </authorList>
    </citation>
    <scope>NUCLEOTIDE SEQUENCE [LARGE SCALE GENOMIC DNA]</scope>
    <source>
        <strain evidence="12">K3S</strain>
    </source>
</reference>
<dbReference type="OrthoDB" id="9764035at2"/>
<dbReference type="PROSITE" id="PS51274">
    <property type="entry name" value="GATASE_COBBQ"/>
    <property type="match status" value="1"/>
</dbReference>
<evidence type="ECO:0000313" key="12">
    <source>
        <dbReference type="Proteomes" id="UP000192906"/>
    </source>
</evidence>
<keyword evidence="7 8" id="KW-0315">Glutamine amidotransferase</keyword>
<dbReference type="SUPFAM" id="SSF52317">
    <property type="entry name" value="Class I glutamine amidotransferase-like"/>
    <property type="match status" value="1"/>
</dbReference>
<comment type="pathway">
    <text evidence="8">Cofactor biosynthesis; adenosylcobalamin biosynthesis; cob(II)yrinate a,c-diamide from sirohydrochlorin (anaerobic route): step 10/10.</text>
</comment>
<evidence type="ECO:0000256" key="3">
    <source>
        <dbReference type="ARBA" id="ARBA00022598"/>
    </source>
</evidence>
<evidence type="ECO:0000256" key="7">
    <source>
        <dbReference type="ARBA" id="ARBA00022962"/>
    </source>
</evidence>
<evidence type="ECO:0000256" key="5">
    <source>
        <dbReference type="ARBA" id="ARBA00022840"/>
    </source>
</evidence>
<comment type="function">
    <text evidence="8">Catalyzes the ATP-dependent amidation of the two carboxylate groups at positions a and c of cobyrinate, using either L-glutamine or ammonia as the nitrogen source.</text>
</comment>
<dbReference type="RefSeq" id="WP_085103021.1">
    <property type="nucleotide sequence ID" value="NZ_FWZU01000004.1"/>
</dbReference>
<gene>
    <name evidence="8" type="primary">cbiA</name>
    <name evidence="11" type="ORF">SAMN06295933_2673</name>
</gene>
<evidence type="ECO:0000259" key="9">
    <source>
        <dbReference type="Pfam" id="PF01656"/>
    </source>
</evidence>
<dbReference type="UniPathway" id="UPA00148">
    <property type="reaction ID" value="UER00231"/>
</dbReference>
<dbReference type="CDD" id="cd05388">
    <property type="entry name" value="CobB_N"/>
    <property type="match status" value="1"/>
</dbReference>
<evidence type="ECO:0000256" key="6">
    <source>
        <dbReference type="ARBA" id="ARBA00022842"/>
    </source>
</evidence>
<dbReference type="InterPro" id="IPR004484">
    <property type="entry name" value="CbiA/CobB_synth"/>
</dbReference>
<dbReference type="GO" id="GO:0005524">
    <property type="term" value="F:ATP binding"/>
    <property type="evidence" value="ECO:0007669"/>
    <property type="project" value="UniProtKB-UniRule"/>
</dbReference>
<dbReference type="Pfam" id="PF07685">
    <property type="entry name" value="GATase_3"/>
    <property type="match status" value="1"/>
</dbReference>
<dbReference type="Proteomes" id="UP000192906">
    <property type="component" value="Unassembled WGS sequence"/>
</dbReference>
<dbReference type="Pfam" id="PF01656">
    <property type="entry name" value="CbiA"/>
    <property type="match status" value="1"/>
</dbReference>
<dbReference type="Gene3D" id="3.40.50.880">
    <property type="match status" value="1"/>
</dbReference>
<evidence type="ECO:0000313" key="11">
    <source>
        <dbReference type="EMBL" id="SMF27830.1"/>
    </source>
</evidence>
<name>A0A1X7E6D0_9BACT</name>
<keyword evidence="3 8" id="KW-0436">Ligase</keyword>
<dbReference type="NCBIfam" id="NF002204">
    <property type="entry name" value="PRK01077.1"/>
    <property type="match status" value="1"/>
</dbReference>
<keyword evidence="6 8" id="KW-0460">Magnesium</keyword>
<dbReference type="Gene3D" id="3.40.50.300">
    <property type="entry name" value="P-loop containing nucleotide triphosphate hydrolases"/>
    <property type="match status" value="2"/>
</dbReference>
<feature type="domain" description="CobQ/CobB/MinD/ParA nucleotide binding" evidence="9">
    <location>
        <begin position="8"/>
        <end position="192"/>
    </location>
</feature>
<dbReference type="HAMAP" id="MF_00027">
    <property type="entry name" value="CobB_CbiA"/>
    <property type="match status" value="1"/>
</dbReference>
<dbReference type="InterPro" id="IPR027417">
    <property type="entry name" value="P-loop_NTPase"/>
</dbReference>
<dbReference type="CDD" id="cd03130">
    <property type="entry name" value="GATase1_CobB"/>
    <property type="match status" value="1"/>
</dbReference>
<comment type="similarity">
    <text evidence="8">Belongs to the CobB/CbiA family.</text>
</comment>
<keyword evidence="12" id="KW-1185">Reference proteome</keyword>
<dbReference type="PANTHER" id="PTHR43873:SF1">
    <property type="entry name" value="COBYRINATE A,C-DIAMIDE SYNTHASE"/>
    <property type="match status" value="1"/>
</dbReference>
<feature type="site" description="Increases nucleophilicity of active site Cys" evidence="8">
    <location>
        <position position="432"/>
    </location>
</feature>
<keyword evidence="5 8" id="KW-0067">ATP-binding</keyword>